<evidence type="ECO:0000313" key="2">
    <source>
        <dbReference type="Proteomes" id="UP000525298"/>
    </source>
</evidence>
<dbReference type="EMBL" id="JACDUS010000008">
    <property type="protein sequence ID" value="MBA2882236.1"/>
    <property type="molecule type" value="Genomic_DNA"/>
</dbReference>
<dbReference type="Proteomes" id="UP000525298">
    <property type="component" value="Unassembled WGS sequence"/>
</dbReference>
<sequence>MGYAYTAMQDLQTHWLTVKKASVLTIIPLQDKTSQKLIADIECGTEASSLLLARLLSSSKSGLLISFRNFWTCSKREMKE</sequence>
<evidence type="ECO:0000313" key="1">
    <source>
        <dbReference type="EMBL" id="MBA2882236.1"/>
    </source>
</evidence>
<reference evidence="1 2" key="1">
    <citation type="submission" date="2020-07" db="EMBL/GenBank/DDBJ databases">
        <title>Genomic Encyclopedia of Type Strains, Phase IV (KMG-IV): sequencing the most valuable type-strain genomes for metagenomic binning, comparative biology and taxonomic classification.</title>
        <authorList>
            <person name="Goeker M."/>
        </authorList>
    </citation>
    <scope>NUCLEOTIDE SEQUENCE [LARGE SCALE GENOMIC DNA]</scope>
    <source>
        <strain evidence="1 2">DSM 17721</strain>
    </source>
</reference>
<protein>
    <submittedName>
        <fullName evidence="1">Uncharacterized protein</fullName>
    </submittedName>
</protein>
<proteinExistence type="predicted"/>
<comment type="caution">
    <text evidence="1">The sequence shown here is derived from an EMBL/GenBank/DDBJ whole genome shotgun (WGS) entry which is preliminary data.</text>
</comment>
<keyword evidence="2" id="KW-1185">Reference proteome</keyword>
<dbReference type="RefSeq" id="WP_181551885.1">
    <property type="nucleotide sequence ID" value="NZ_JACDUS010000008.1"/>
</dbReference>
<organism evidence="1 2">
    <name type="scientific">Desulfosalsimonas propionicica</name>
    <dbReference type="NCBI Taxonomy" id="332175"/>
    <lineage>
        <taxon>Bacteria</taxon>
        <taxon>Pseudomonadati</taxon>
        <taxon>Thermodesulfobacteriota</taxon>
        <taxon>Desulfobacteria</taxon>
        <taxon>Desulfobacterales</taxon>
        <taxon>Desulfosalsimonadaceae</taxon>
        <taxon>Desulfosalsimonas</taxon>
    </lineage>
</organism>
<dbReference type="AlphaFoldDB" id="A0A7W0CAN1"/>
<name>A0A7W0CAN1_9BACT</name>
<gene>
    <name evidence="1" type="ORF">HNR65_002578</name>
</gene>
<accession>A0A7W0CAN1</accession>